<keyword evidence="5" id="KW-0418">Kinase</keyword>
<evidence type="ECO:0000256" key="8">
    <source>
        <dbReference type="ARBA" id="ARBA00048679"/>
    </source>
</evidence>
<dbReference type="EMBL" id="BSYO01000032">
    <property type="protein sequence ID" value="GMH26931.1"/>
    <property type="molecule type" value="Genomic_DNA"/>
</dbReference>
<dbReference type="PROSITE" id="PS00107">
    <property type="entry name" value="PROTEIN_KINASE_ATP"/>
    <property type="match status" value="1"/>
</dbReference>
<keyword evidence="6 9" id="KW-0067">ATP-binding</keyword>
<evidence type="ECO:0000313" key="12">
    <source>
        <dbReference type="EMBL" id="GMH26931.1"/>
    </source>
</evidence>
<dbReference type="Gene3D" id="1.10.510.10">
    <property type="entry name" value="Transferase(Phosphotransferase) domain 1"/>
    <property type="match status" value="1"/>
</dbReference>
<keyword evidence="4 9" id="KW-0547">Nucleotide-binding</keyword>
<dbReference type="Gene3D" id="3.30.200.20">
    <property type="entry name" value="Phosphorylase Kinase, domain 1"/>
    <property type="match status" value="1"/>
</dbReference>
<dbReference type="InterPro" id="IPR008271">
    <property type="entry name" value="Ser/Thr_kinase_AS"/>
</dbReference>
<protein>
    <recommendedName>
        <fullName evidence="1">non-specific serine/threonine protein kinase</fullName>
        <ecNumber evidence="1">2.7.11.1</ecNumber>
    </recommendedName>
</protein>
<dbReference type="SUPFAM" id="SSF56112">
    <property type="entry name" value="Protein kinase-like (PK-like)"/>
    <property type="match status" value="1"/>
</dbReference>
<dbReference type="InterPro" id="IPR001245">
    <property type="entry name" value="Ser-Thr/Tyr_kinase_cat_dom"/>
</dbReference>
<dbReference type="PROSITE" id="PS50011">
    <property type="entry name" value="PROTEIN_KINASE_DOM"/>
    <property type="match status" value="1"/>
</dbReference>
<sequence length="214" mass="23623">MNCACFGNSFFQRKKDRSFSTGNLEGQSLKNIRKFSYNELRAATDNFHVIHKIGRGGFGLVYKGILKDGVEVAIKTLTVESKQGVGEFLTEINTISNVRHPNLVALLGCCAEGANRILVYEYLENGSLDQVLLGRNADRAGMNWERRSVICLGTARGLAYLHEELVPHIVHRDIKASNILLSKDFLPKIGDFGLAKLFPDDITHISTRVAGTSG</sequence>
<dbReference type="Proteomes" id="UP001279734">
    <property type="component" value="Unassembled WGS sequence"/>
</dbReference>
<evidence type="ECO:0000256" key="4">
    <source>
        <dbReference type="ARBA" id="ARBA00022741"/>
    </source>
</evidence>
<organism evidence="12 13">
    <name type="scientific">Nepenthes gracilis</name>
    <name type="common">Slender pitcher plant</name>
    <dbReference type="NCBI Taxonomy" id="150966"/>
    <lineage>
        <taxon>Eukaryota</taxon>
        <taxon>Viridiplantae</taxon>
        <taxon>Streptophyta</taxon>
        <taxon>Embryophyta</taxon>
        <taxon>Tracheophyta</taxon>
        <taxon>Spermatophyta</taxon>
        <taxon>Magnoliopsida</taxon>
        <taxon>eudicotyledons</taxon>
        <taxon>Gunneridae</taxon>
        <taxon>Pentapetalae</taxon>
        <taxon>Caryophyllales</taxon>
        <taxon>Nepenthaceae</taxon>
        <taxon>Nepenthes</taxon>
    </lineage>
</organism>
<evidence type="ECO:0000256" key="5">
    <source>
        <dbReference type="ARBA" id="ARBA00022777"/>
    </source>
</evidence>
<feature type="binding site" evidence="9">
    <location>
        <position position="75"/>
    </location>
    <ligand>
        <name>ATP</name>
        <dbReference type="ChEBI" id="CHEBI:30616"/>
    </ligand>
</feature>
<dbReference type="PROSITE" id="PS00108">
    <property type="entry name" value="PROTEIN_KINASE_ST"/>
    <property type="match status" value="1"/>
</dbReference>
<dbReference type="Pfam" id="PF07714">
    <property type="entry name" value="PK_Tyr_Ser-Thr"/>
    <property type="match status" value="1"/>
</dbReference>
<reference evidence="12" key="1">
    <citation type="submission" date="2023-05" db="EMBL/GenBank/DDBJ databases">
        <title>Nepenthes gracilis genome sequencing.</title>
        <authorList>
            <person name="Fukushima K."/>
        </authorList>
    </citation>
    <scope>NUCLEOTIDE SEQUENCE</scope>
    <source>
        <strain evidence="12">SING2019-196</strain>
    </source>
</reference>
<comment type="similarity">
    <text evidence="10">Belongs to the protein kinase superfamily.</text>
</comment>
<feature type="domain" description="Protein kinase" evidence="11">
    <location>
        <begin position="47"/>
        <end position="214"/>
    </location>
</feature>
<dbReference type="GO" id="GO:0005524">
    <property type="term" value="F:ATP binding"/>
    <property type="evidence" value="ECO:0007669"/>
    <property type="project" value="UniProtKB-UniRule"/>
</dbReference>
<dbReference type="FunFam" id="3.30.200.20:FF:000225">
    <property type="entry name" value="cold-responsive protein kinase 1"/>
    <property type="match status" value="1"/>
</dbReference>
<evidence type="ECO:0000256" key="1">
    <source>
        <dbReference type="ARBA" id="ARBA00012513"/>
    </source>
</evidence>
<dbReference type="InterPro" id="IPR052059">
    <property type="entry name" value="CR_Ser/Thr_kinase"/>
</dbReference>
<dbReference type="SMART" id="SM00220">
    <property type="entry name" value="S_TKc"/>
    <property type="match status" value="1"/>
</dbReference>
<keyword evidence="2 10" id="KW-0723">Serine/threonine-protein kinase</keyword>
<dbReference type="EC" id="2.7.11.1" evidence="1"/>
<evidence type="ECO:0000256" key="10">
    <source>
        <dbReference type="RuleBase" id="RU000304"/>
    </source>
</evidence>
<evidence type="ECO:0000313" key="13">
    <source>
        <dbReference type="Proteomes" id="UP001279734"/>
    </source>
</evidence>
<evidence type="ECO:0000256" key="7">
    <source>
        <dbReference type="ARBA" id="ARBA00047899"/>
    </source>
</evidence>
<dbReference type="AlphaFoldDB" id="A0AAD3TDP1"/>
<comment type="catalytic activity">
    <reaction evidence="7">
        <text>L-threonyl-[protein] + ATP = O-phospho-L-threonyl-[protein] + ADP + H(+)</text>
        <dbReference type="Rhea" id="RHEA:46608"/>
        <dbReference type="Rhea" id="RHEA-COMP:11060"/>
        <dbReference type="Rhea" id="RHEA-COMP:11605"/>
        <dbReference type="ChEBI" id="CHEBI:15378"/>
        <dbReference type="ChEBI" id="CHEBI:30013"/>
        <dbReference type="ChEBI" id="CHEBI:30616"/>
        <dbReference type="ChEBI" id="CHEBI:61977"/>
        <dbReference type="ChEBI" id="CHEBI:456216"/>
        <dbReference type="EC" id="2.7.11.1"/>
    </reaction>
</comment>
<evidence type="ECO:0000256" key="6">
    <source>
        <dbReference type="ARBA" id="ARBA00022840"/>
    </source>
</evidence>
<proteinExistence type="inferred from homology"/>
<evidence type="ECO:0000259" key="11">
    <source>
        <dbReference type="PROSITE" id="PS50011"/>
    </source>
</evidence>
<evidence type="ECO:0000256" key="9">
    <source>
        <dbReference type="PROSITE-ProRule" id="PRU10141"/>
    </source>
</evidence>
<comment type="catalytic activity">
    <reaction evidence="8">
        <text>L-seryl-[protein] + ATP = O-phospho-L-seryl-[protein] + ADP + H(+)</text>
        <dbReference type="Rhea" id="RHEA:17989"/>
        <dbReference type="Rhea" id="RHEA-COMP:9863"/>
        <dbReference type="Rhea" id="RHEA-COMP:11604"/>
        <dbReference type="ChEBI" id="CHEBI:15378"/>
        <dbReference type="ChEBI" id="CHEBI:29999"/>
        <dbReference type="ChEBI" id="CHEBI:30616"/>
        <dbReference type="ChEBI" id="CHEBI:83421"/>
        <dbReference type="ChEBI" id="CHEBI:456216"/>
        <dbReference type="EC" id="2.7.11.1"/>
    </reaction>
</comment>
<evidence type="ECO:0000256" key="2">
    <source>
        <dbReference type="ARBA" id="ARBA00022527"/>
    </source>
</evidence>
<comment type="caution">
    <text evidence="12">The sequence shown here is derived from an EMBL/GenBank/DDBJ whole genome shotgun (WGS) entry which is preliminary data.</text>
</comment>
<dbReference type="InterPro" id="IPR000719">
    <property type="entry name" value="Prot_kinase_dom"/>
</dbReference>
<keyword evidence="3" id="KW-0808">Transferase</keyword>
<name>A0AAD3TDP1_NEPGR</name>
<dbReference type="PANTHER" id="PTHR47973">
    <property type="entry name" value="CYSTEINE-RICH RECEPTOR-LIKE PROTEIN KINASE 3"/>
    <property type="match status" value="1"/>
</dbReference>
<accession>A0AAD3TDP1</accession>
<evidence type="ECO:0000256" key="3">
    <source>
        <dbReference type="ARBA" id="ARBA00022679"/>
    </source>
</evidence>
<dbReference type="InterPro" id="IPR017441">
    <property type="entry name" value="Protein_kinase_ATP_BS"/>
</dbReference>
<dbReference type="InterPro" id="IPR011009">
    <property type="entry name" value="Kinase-like_dom_sf"/>
</dbReference>
<dbReference type="GO" id="GO:0004674">
    <property type="term" value="F:protein serine/threonine kinase activity"/>
    <property type="evidence" value="ECO:0007669"/>
    <property type="project" value="UniProtKB-KW"/>
</dbReference>
<dbReference type="FunFam" id="1.10.510.10:FF:001023">
    <property type="entry name" value="Os07g0541700 protein"/>
    <property type="match status" value="1"/>
</dbReference>
<gene>
    <name evidence="12" type="ORF">Nepgr_028774</name>
</gene>
<keyword evidence="13" id="KW-1185">Reference proteome</keyword>